<feature type="domain" description="HTH lysR-type" evidence="4">
    <location>
        <begin position="1"/>
        <end position="58"/>
    </location>
</feature>
<evidence type="ECO:0000313" key="5">
    <source>
        <dbReference type="EMBL" id="MBV2358369.1"/>
    </source>
</evidence>
<gene>
    <name evidence="5" type="ORF">KUH32_01155</name>
</gene>
<dbReference type="PANTHER" id="PTHR30427:SF1">
    <property type="entry name" value="TRANSCRIPTIONAL ACTIVATOR PROTEIN LYSR"/>
    <property type="match status" value="1"/>
</dbReference>
<dbReference type="EMBL" id="JAHRWL010000001">
    <property type="protein sequence ID" value="MBV2358369.1"/>
    <property type="molecule type" value="Genomic_DNA"/>
</dbReference>
<keyword evidence="3" id="KW-0804">Transcription</keyword>
<keyword evidence="2" id="KW-0238">DNA-binding</keyword>
<evidence type="ECO:0000313" key="6">
    <source>
        <dbReference type="Proteomes" id="UP001166293"/>
    </source>
</evidence>
<evidence type="ECO:0000259" key="4">
    <source>
        <dbReference type="PROSITE" id="PS50931"/>
    </source>
</evidence>
<dbReference type="Pfam" id="PF03466">
    <property type="entry name" value="LysR_substrate"/>
    <property type="match status" value="1"/>
</dbReference>
<comment type="caution">
    <text evidence="5">The sequence shown here is derived from an EMBL/GenBank/DDBJ whole genome shotgun (WGS) entry which is preliminary data.</text>
</comment>
<evidence type="ECO:0000256" key="1">
    <source>
        <dbReference type="ARBA" id="ARBA00023015"/>
    </source>
</evidence>
<dbReference type="PROSITE" id="PS50931">
    <property type="entry name" value="HTH_LYSR"/>
    <property type="match status" value="1"/>
</dbReference>
<name>A0ABS6N2X4_9RHOB</name>
<dbReference type="Proteomes" id="UP001166293">
    <property type="component" value="Unassembled WGS sequence"/>
</dbReference>
<evidence type="ECO:0000256" key="3">
    <source>
        <dbReference type="ARBA" id="ARBA00023163"/>
    </source>
</evidence>
<dbReference type="InterPro" id="IPR005119">
    <property type="entry name" value="LysR_subst-bd"/>
</dbReference>
<keyword evidence="6" id="KW-1185">Reference proteome</keyword>
<sequence length="305" mass="33399">MDIRQLEVFEAIMRSGSVSAAARELGLTQSAVSRILARLESNLGSDLFSRANGRLTPTRHANRVLPQARSALESVAAMQAMSGRAEPRDRKLTFVTVPSLSYGLVPSVLRALSDQRPDIRFGFDVRTTEATVDAMVRQEAEFAVVALPVSHPALKVTPLFRTASCVVLHKNHPLAGKEVIRPAHLADERMIFLLRRQPTRQLIEDAFLRDGLTPDIRVETSNVATACRCAAEGLGVAVVNAMMAGYSNTSDLAIRPFEPRIHHTIALVEQAGPEATEELALFIDCLVNEVRGKFASLRVPLDFLI</sequence>
<keyword evidence="1" id="KW-0805">Transcription regulation</keyword>
<dbReference type="Pfam" id="PF00126">
    <property type="entry name" value="HTH_1"/>
    <property type="match status" value="1"/>
</dbReference>
<evidence type="ECO:0000256" key="2">
    <source>
        <dbReference type="ARBA" id="ARBA00023125"/>
    </source>
</evidence>
<reference evidence="5" key="1">
    <citation type="submission" date="2021-06" db="EMBL/GenBank/DDBJ databases">
        <title>Thalassococcus sp. CAU 1522 isolated from sea sand, Republic of Korea.</title>
        <authorList>
            <person name="Kim W."/>
        </authorList>
    </citation>
    <scope>NUCLEOTIDE SEQUENCE</scope>
    <source>
        <strain evidence="5">CAU 1522</strain>
    </source>
</reference>
<dbReference type="PANTHER" id="PTHR30427">
    <property type="entry name" value="TRANSCRIPTIONAL ACTIVATOR PROTEIN LYSR"/>
    <property type="match status" value="1"/>
</dbReference>
<dbReference type="RefSeq" id="WP_217776237.1">
    <property type="nucleotide sequence ID" value="NZ_JAHRWL010000001.1"/>
</dbReference>
<accession>A0ABS6N2X4</accession>
<proteinExistence type="predicted"/>
<organism evidence="5 6">
    <name type="scientific">Thalassococcus arenae</name>
    <dbReference type="NCBI Taxonomy" id="2851652"/>
    <lineage>
        <taxon>Bacteria</taxon>
        <taxon>Pseudomonadati</taxon>
        <taxon>Pseudomonadota</taxon>
        <taxon>Alphaproteobacteria</taxon>
        <taxon>Rhodobacterales</taxon>
        <taxon>Roseobacteraceae</taxon>
        <taxon>Thalassococcus</taxon>
    </lineage>
</organism>
<dbReference type="InterPro" id="IPR000847">
    <property type="entry name" value="LysR_HTH_N"/>
</dbReference>
<protein>
    <submittedName>
        <fullName evidence="5">LysR family transcriptional regulator</fullName>
    </submittedName>
</protein>